<keyword evidence="1" id="KW-0456">Lyase</keyword>
<dbReference type="GO" id="GO:0051539">
    <property type="term" value="F:4 iron, 4 sulfur cluster binding"/>
    <property type="evidence" value="ECO:0007669"/>
    <property type="project" value="TreeGrafter"/>
</dbReference>
<dbReference type="GO" id="GO:0042601">
    <property type="term" value="C:endospore-forming forespore"/>
    <property type="evidence" value="ECO:0007669"/>
    <property type="project" value="TreeGrafter"/>
</dbReference>
<dbReference type="InterPro" id="IPR049539">
    <property type="entry name" value="SPL"/>
</dbReference>
<dbReference type="EMBL" id="FNCP01000029">
    <property type="protein sequence ID" value="SDI19375.1"/>
    <property type="molecule type" value="Genomic_DNA"/>
</dbReference>
<evidence type="ECO:0000313" key="2">
    <source>
        <dbReference type="Proteomes" id="UP000198656"/>
    </source>
</evidence>
<dbReference type="Pfam" id="PF20903">
    <property type="entry name" value="SPL"/>
    <property type="match status" value="1"/>
</dbReference>
<dbReference type="STRING" id="1121419.SAMN05443529_12910"/>
<dbReference type="GO" id="GO:1904047">
    <property type="term" value="F:S-adenosyl-L-methionine binding"/>
    <property type="evidence" value="ECO:0007669"/>
    <property type="project" value="InterPro"/>
</dbReference>
<dbReference type="NCBIfam" id="TIGR04070">
    <property type="entry name" value="photo_TT_lyase"/>
    <property type="match status" value="1"/>
</dbReference>
<dbReference type="SFLD" id="SFLDG01079">
    <property type="entry name" value="spore_photoproduct_lyase_like"/>
    <property type="match status" value="1"/>
</dbReference>
<organism evidence="1 2">
    <name type="scientific">Desulfosporosinus hippei DSM 8344</name>
    <dbReference type="NCBI Taxonomy" id="1121419"/>
    <lineage>
        <taxon>Bacteria</taxon>
        <taxon>Bacillati</taxon>
        <taxon>Bacillota</taxon>
        <taxon>Clostridia</taxon>
        <taxon>Eubacteriales</taxon>
        <taxon>Desulfitobacteriaceae</taxon>
        <taxon>Desulfosporosinus</taxon>
    </lineage>
</organism>
<dbReference type="SFLD" id="SFLDF00412">
    <property type="entry name" value="spore_photoproduct_lyase_2"/>
    <property type="match status" value="1"/>
</dbReference>
<dbReference type="OrthoDB" id="9787095at2"/>
<dbReference type="PANTHER" id="PTHR37822">
    <property type="entry name" value="SPORE PHOTOPRODUCT LYASE-RELATED"/>
    <property type="match status" value="1"/>
</dbReference>
<sequence>MSLEFRPARVFYEPSALDYPLGKSLVEQFRSQGMPIQPTSSHNRITGIPGDTPAAQYGEAKRTLVIGVRRSEKFQSCKPSAHYQLPLVTSCPGMCEYCYLATTLGKKPYIRIYVNLDEILDIAAKLIEERLPEITQFEGAATSDPVPVERYTGSLKGAIEFFGRETNGRFRFVTKYTDIQSLLDAKHEGHTRFRFSLNCDEVVEKYEHGTPAPEQRIIAAGKVLKADYPLGFIIAPIFRFPGWQEAYQKLMERSAEELVKRAPSGWSSQQLSLEFISHRFTARAKTNILDIFPKSSLPMKEEERKFKYGQFGYGKYIYQPEEMIEMKEFFLEQVKNYFPLAQVEYFI</sequence>
<name>A0A1G8IKE7_9FIRM</name>
<gene>
    <name evidence="1" type="ORF">SAMN05443529_12910</name>
</gene>
<protein>
    <submittedName>
        <fullName evidence="1">Spore photoproduct lyase</fullName>
    </submittedName>
</protein>
<reference evidence="2" key="1">
    <citation type="submission" date="2016-10" db="EMBL/GenBank/DDBJ databases">
        <authorList>
            <person name="Varghese N."/>
            <person name="Submissions S."/>
        </authorList>
    </citation>
    <scope>NUCLEOTIDE SEQUENCE [LARGE SCALE GENOMIC DNA]</scope>
    <source>
        <strain evidence="2">DSM 8344</strain>
    </source>
</reference>
<dbReference type="SUPFAM" id="SSF102114">
    <property type="entry name" value="Radical SAM enzymes"/>
    <property type="match status" value="1"/>
</dbReference>
<dbReference type="InterPro" id="IPR007197">
    <property type="entry name" value="rSAM"/>
</dbReference>
<dbReference type="GO" id="GO:0003913">
    <property type="term" value="F:DNA photolyase activity"/>
    <property type="evidence" value="ECO:0007669"/>
    <property type="project" value="InterPro"/>
</dbReference>
<dbReference type="SFLD" id="SFLDS00029">
    <property type="entry name" value="Radical_SAM"/>
    <property type="match status" value="1"/>
</dbReference>
<proteinExistence type="predicted"/>
<dbReference type="InterPro" id="IPR023897">
    <property type="entry name" value="SPL_firmicutes"/>
</dbReference>
<accession>A0A1G8IKE7</accession>
<dbReference type="Gene3D" id="3.80.30.30">
    <property type="match status" value="1"/>
</dbReference>
<evidence type="ECO:0000313" key="1">
    <source>
        <dbReference type="EMBL" id="SDI19375.1"/>
    </source>
</evidence>
<dbReference type="Gene3D" id="3.40.50.12110">
    <property type="match status" value="1"/>
</dbReference>
<dbReference type="Proteomes" id="UP000198656">
    <property type="component" value="Unassembled WGS sequence"/>
</dbReference>
<dbReference type="AlphaFoldDB" id="A0A1G8IKE7"/>
<keyword evidence="2" id="KW-1185">Reference proteome</keyword>
<dbReference type="InterPro" id="IPR058240">
    <property type="entry name" value="rSAM_sf"/>
</dbReference>
<dbReference type="RefSeq" id="WP_092335280.1">
    <property type="nucleotide sequence ID" value="NZ_FNCP01000029.1"/>
</dbReference>
<dbReference type="PANTHER" id="PTHR37822:SF2">
    <property type="entry name" value="SPORE PHOTOPRODUCT LYASE"/>
    <property type="match status" value="1"/>
</dbReference>
<dbReference type="InterPro" id="IPR034559">
    <property type="entry name" value="SPL_Clostridia"/>
</dbReference>